<dbReference type="Pfam" id="PF13442">
    <property type="entry name" value="Cytochrome_CBB3"/>
    <property type="match status" value="1"/>
</dbReference>
<evidence type="ECO:0000259" key="7">
    <source>
        <dbReference type="PROSITE" id="PS51007"/>
    </source>
</evidence>
<keyword evidence="1 4" id="KW-0349">Heme</keyword>
<evidence type="ECO:0000313" key="9">
    <source>
        <dbReference type="Proteomes" id="UP000285123"/>
    </source>
</evidence>
<reference evidence="8 9" key="1">
    <citation type="submission" date="2013-10" db="EMBL/GenBank/DDBJ databases">
        <title>Salinisphaera halophila YIM 95161 Genome Sequencing.</title>
        <authorList>
            <person name="Lai Q."/>
            <person name="Li C."/>
            <person name="Shao Z."/>
        </authorList>
    </citation>
    <scope>NUCLEOTIDE SEQUENCE [LARGE SCALE GENOMIC DNA]</scope>
    <source>
        <strain evidence="8 9">YIM 95161</strain>
    </source>
</reference>
<feature type="signal peptide" evidence="6">
    <location>
        <begin position="1"/>
        <end position="26"/>
    </location>
</feature>
<feature type="chain" id="PRO_5019050788" evidence="6">
    <location>
        <begin position="27"/>
        <end position="207"/>
    </location>
</feature>
<organism evidence="8 9">
    <name type="scientific">Salinisphaera orenii YIM 95161</name>
    <dbReference type="NCBI Taxonomy" id="1051139"/>
    <lineage>
        <taxon>Bacteria</taxon>
        <taxon>Pseudomonadati</taxon>
        <taxon>Pseudomonadota</taxon>
        <taxon>Gammaproteobacteria</taxon>
        <taxon>Salinisphaerales</taxon>
        <taxon>Salinisphaeraceae</taxon>
        <taxon>Salinisphaera</taxon>
    </lineage>
</organism>
<feature type="region of interest" description="Disordered" evidence="5">
    <location>
        <begin position="34"/>
        <end position="84"/>
    </location>
</feature>
<evidence type="ECO:0000256" key="3">
    <source>
        <dbReference type="ARBA" id="ARBA00023004"/>
    </source>
</evidence>
<sequence length="207" mass="21884">MIKNGQAIAAIALAMALPFATTIVLAQDDEPVVNDYSNMGAEYNPSDDSGDDASGEDTSTSSDSDEKSASTDDSSADNASESGKDDGQLYVVECADGRDCKVGEDVMTGYEKFGSHCSQCHGQNAEGSTFAPSLVQRLKDMNQGRFTAAVAGGVTRMDSTTGQYSVMPAWSENKDVMNNLQQIWAFLRARSDGELPAGRPEPLEGNG</sequence>
<dbReference type="GO" id="GO:0046872">
    <property type="term" value="F:metal ion binding"/>
    <property type="evidence" value="ECO:0007669"/>
    <property type="project" value="UniProtKB-KW"/>
</dbReference>
<proteinExistence type="predicted"/>
<evidence type="ECO:0000256" key="1">
    <source>
        <dbReference type="ARBA" id="ARBA00022617"/>
    </source>
</evidence>
<keyword evidence="3 4" id="KW-0408">Iron</keyword>
<dbReference type="SUPFAM" id="SSF46626">
    <property type="entry name" value="Cytochrome c"/>
    <property type="match status" value="1"/>
</dbReference>
<dbReference type="AlphaFoldDB" id="A0A423PMJ0"/>
<dbReference type="RefSeq" id="WP_123591763.1">
    <property type="nucleotide sequence ID" value="NZ_AYKF01000099.1"/>
</dbReference>
<gene>
    <name evidence="8" type="ORF">SAHL_12615</name>
</gene>
<evidence type="ECO:0000256" key="5">
    <source>
        <dbReference type="SAM" id="MobiDB-lite"/>
    </source>
</evidence>
<feature type="domain" description="Cytochrome c" evidence="7">
    <location>
        <begin position="104"/>
        <end position="184"/>
    </location>
</feature>
<comment type="caution">
    <text evidence="8">The sequence shown here is derived from an EMBL/GenBank/DDBJ whole genome shotgun (WGS) entry which is preliminary data.</text>
</comment>
<dbReference type="InterPro" id="IPR009056">
    <property type="entry name" value="Cyt_c-like_dom"/>
</dbReference>
<dbReference type="GO" id="GO:0020037">
    <property type="term" value="F:heme binding"/>
    <property type="evidence" value="ECO:0007669"/>
    <property type="project" value="InterPro"/>
</dbReference>
<dbReference type="EMBL" id="AYKF01000099">
    <property type="protein sequence ID" value="ROO26752.1"/>
    <property type="molecule type" value="Genomic_DNA"/>
</dbReference>
<name>A0A423PMJ0_9GAMM</name>
<keyword evidence="6" id="KW-0732">Signal</keyword>
<evidence type="ECO:0000313" key="8">
    <source>
        <dbReference type="EMBL" id="ROO26752.1"/>
    </source>
</evidence>
<dbReference type="OrthoDB" id="5567444at2"/>
<protein>
    <submittedName>
        <fullName evidence="8">Cytochrome C</fullName>
    </submittedName>
</protein>
<evidence type="ECO:0000256" key="6">
    <source>
        <dbReference type="SAM" id="SignalP"/>
    </source>
</evidence>
<keyword evidence="2 4" id="KW-0479">Metal-binding</keyword>
<accession>A0A423PMJ0</accession>
<evidence type="ECO:0000256" key="4">
    <source>
        <dbReference type="PROSITE-ProRule" id="PRU00433"/>
    </source>
</evidence>
<dbReference type="InterPro" id="IPR036909">
    <property type="entry name" value="Cyt_c-like_dom_sf"/>
</dbReference>
<feature type="compositionally biased region" description="Low complexity" evidence="5">
    <location>
        <begin position="71"/>
        <end position="81"/>
    </location>
</feature>
<dbReference type="Gene3D" id="1.10.760.10">
    <property type="entry name" value="Cytochrome c-like domain"/>
    <property type="match status" value="1"/>
</dbReference>
<evidence type="ECO:0000256" key="2">
    <source>
        <dbReference type="ARBA" id="ARBA00022723"/>
    </source>
</evidence>
<dbReference type="GO" id="GO:0009055">
    <property type="term" value="F:electron transfer activity"/>
    <property type="evidence" value="ECO:0007669"/>
    <property type="project" value="InterPro"/>
</dbReference>
<dbReference type="PROSITE" id="PS51007">
    <property type="entry name" value="CYTC"/>
    <property type="match status" value="1"/>
</dbReference>
<dbReference type="Proteomes" id="UP000285123">
    <property type="component" value="Unassembled WGS sequence"/>
</dbReference>